<comment type="function">
    <text evidence="6">The RuvA-RuvB-RuvC complex processes Holliday junction (HJ) DNA during genetic recombination and DNA repair, while the RuvA-RuvB complex plays an important role in the rescue of blocked DNA replication forks via replication fork reversal (RFR). RuvA specifically binds to HJ cruciform DNA, conferring on it an open structure. The RuvB hexamer acts as an ATP-dependent pump, pulling dsDNA into and through the RuvAB complex. HJ branch migration allows RuvC to scan DNA until it finds its consensus sequence, where it cleaves and resolves the cruciform DNA.</text>
</comment>
<keyword evidence="10" id="KW-1185">Reference proteome</keyword>
<dbReference type="GO" id="GO:0009378">
    <property type="term" value="F:four-way junction helicase activity"/>
    <property type="evidence" value="ECO:0007669"/>
    <property type="project" value="InterPro"/>
</dbReference>
<keyword evidence="4 6" id="KW-0233">DNA recombination</keyword>
<evidence type="ECO:0000256" key="1">
    <source>
        <dbReference type="ARBA" id="ARBA00022490"/>
    </source>
</evidence>
<dbReference type="GO" id="GO:0006310">
    <property type="term" value="P:DNA recombination"/>
    <property type="evidence" value="ECO:0007669"/>
    <property type="project" value="UniProtKB-UniRule"/>
</dbReference>
<keyword evidence="2 6" id="KW-0227">DNA damage</keyword>
<dbReference type="GO" id="GO:0006281">
    <property type="term" value="P:DNA repair"/>
    <property type="evidence" value="ECO:0007669"/>
    <property type="project" value="UniProtKB-UniRule"/>
</dbReference>
<keyword evidence="9" id="KW-0347">Helicase</keyword>
<feature type="domain" description="Helix-hairpin-helix DNA-binding motif class 1" evidence="8">
    <location>
        <begin position="107"/>
        <end position="126"/>
    </location>
</feature>
<keyword evidence="5 6" id="KW-0234">DNA repair</keyword>
<keyword evidence="9" id="KW-0547">Nucleotide-binding</keyword>
<name>A0A1H1VIJ2_9ACTN</name>
<gene>
    <name evidence="6" type="primary">ruvA</name>
    <name evidence="9" type="ORF">SAMN04489717_4059</name>
</gene>
<feature type="compositionally biased region" description="Low complexity" evidence="7">
    <location>
        <begin position="190"/>
        <end position="200"/>
    </location>
</feature>
<evidence type="ECO:0000256" key="7">
    <source>
        <dbReference type="SAM" id="MobiDB-lite"/>
    </source>
</evidence>
<dbReference type="Gene3D" id="1.10.8.10">
    <property type="entry name" value="DNA helicase RuvA subunit, C-terminal domain"/>
    <property type="match status" value="1"/>
</dbReference>
<dbReference type="GO" id="GO:0000400">
    <property type="term" value="F:four-way junction DNA binding"/>
    <property type="evidence" value="ECO:0007669"/>
    <property type="project" value="UniProtKB-UniRule"/>
</dbReference>
<keyword evidence="1 6" id="KW-0963">Cytoplasm</keyword>
<evidence type="ECO:0000259" key="8">
    <source>
        <dbReference type="SMART" id="SM00278"/>
    </source>
</evidence>
<evidence type="ECO:0000313" key="9">
    <source>
        <dbReference type="EMBL" id="SDS83889.1"/>
    </source>
</evidence>
<protein>
    <recommendedName>
        <fullName evidence="6">Holliday junction branch migration complex subunit RuvA</fullName>
    </recommendedName>
</protein>
<dbReference type="NCBIfam" id="TIGR00084">
    <property type="entry name" value="ruvA"/>
    <property type="match status" value="1"/>
</dbReference>
<keyword evidence="3 6" id="KW-0238">DNA-binding</keyword>
<dbReference type="InterPro" id="IPR013849">
    <property type="entry name" value="DNA_helicase_Holl-junc_RuvA_I"/>
</dbReference>
<dbReference type="InterPro" id="IPR012340">
    <property type="entry name" value="NA-bd_OB-fold"/>
</dbReference>
<dbReference type="SUPFAM" id="SSF47781">
    <property type="entry name" value="RuvA domain 2-like"/>
    <property type="match status" value="1"/>
</dbReference>
<dbReference type="SUPFAM" id="SSF50249">
    <property type="entry name" value="Nucleic acid-binding proteins"/>
    <property type="match status" value="1"/>
</dbReference>
<keyword evidence="9" id="KW-0067">ATP-binding</keyword>
<dbReference type="SMART" id="SM00278">
    <property type="entry name" value="HhH1"/>
    <property type="match status" value="2"/>
</dbReference>
<dbReference type="Gene3D" id="2.40.50.140">
    <property type="entry name" value="Nucleic acid-binding proteins"/>
    <property type="match status" value="1"/>
</dbReference>
<comment type="similarity">
    <text evidence="6">Belongs to the RuvA family.</text>
</comment>
<dbReference type="InterPro" id="IPR011114">
    <property type="entry name" value="RuvA_C"/>
</dbReference>
<comment type="caution">
    <text evidence="6">Lacks conserved residue(s) required for the propagation of feature annotation.</text>
</comment>
<dbReference type="InterPro" id="IPR000085">
    <property type="entry name" value="RuvA"/>
</dbReference>
<dbReference type="Pfam" id="PF01330">
    <property type="entry name" value="RuvA_N"/>
    <property type="match status" value="1"/>
</dbReference>
<evidence type="ECO:0000256" key="4">
    <source>
        <dbReference type="ARBA" id="ARBA00023172"/>
    </source>
</evidence>
<sequence>MIAFVRGTIASVGLDTAVVEVGGVGMEVRATPATLAELRVGATAKLPTSLVVREDSLTLYGFADDDERAVFELLQTASGVGPRLAQAMLAVHRPDELRRAVAAEDLAALTKVPGIGRKGAQRIVLELKDRLGAPVGGSAPAGAALPVAGVAPGAAWRDQVRGALLGLGWSAREAESALDAVAPMAEEMAGGAGANAPGSTNGAGGKVNDKGANGAAGAGAPDVAALLRAALRTLSRA</sequence>
<proteinExistence type="inferred from homology"/>
<feature type="domain" description="Helix-hairpin-helix DNA-binding motif class 1" evidence="8">
    <location>
        <begin position="72"/>
        <end position="91"/>
    </location>
</feature>
<dbReference type="Proteomes" id="UP000198983">
    <property type="component" value="Chromosome I"/>
</dbReference>
<feature type="region of interest" description="Disordered" evidence="7">
    <location>
        <begin position="190"/>
        <end position="213"/>
    </location>
</feature>
<dbReference type="GO" id="GO:0005737">
    <property type="term" value="C:cytoplasm"/>
    <property type="evidence" value="ECO:0007669"/>
    <property type="project" value="UniProtKB-SubCell"/>
</dbReference>
<dbReference type="InterPro" id="IPR003583">
    <property type="entry name" value="Hlx-hairpin-Hlx_DNA-bd_motif"/>
</dbReference>
<evidence type="ECO:0000256" key="3">
    <source>
        <dbReference type="ARBA" id="ARBA00023125"/>
    </source>
</evidence>
<dbReference type="GO" id="GO:0005524">
    <property type="term" value="F:ATP binding"/>
    <property type="evidence" value="ECO:0007669"/>
    <property type="project" value="InterPro"/>
</dbReference>
<dbReference type="Gene3D" id="1.10.150.20">
    <property type="entry name" value="5' to 3' exonuclease, C-terminal subdomain"/>
    <property type="match status" value="1"/>
</dbReference>
<dbReference type="AlphaFoldDB" id="A0A1H1VIJ2"/>
<accession>A0A1H1VIJ2</accession>
<comment type="subcellular location">
    <subcellularLocation>
        <location evidence="6">Cytoplasm</location>
    </subcellularLocation>
</comment>
<dbReference type="RefSeq" id="WP_092655183.1">
    <property type="nucleotide sequence ID" value="NZ_LT629732.1"/>
</dbReference>
<evidence type="ECO:0000256" key="5">
    <source>
        <dbReference type="ARBA" id="ARBA00023204"/>
    </source>
</evidence>
<dbReference type="GO" id="GO:0009379">
    <property type="term" value="C:Holliday junction helicase complex"/>
    <property type="evidence" value="ECO:0007669"/>
    <property type="project" value="InterPro"/>
</dbReference>
<comment type="subunit">
    <text evidence="6">Homotetramer. Forms an RuvA(8)-RuvB(12)-Holliday junction (HJ) complex. HJ DNA is sandwiched between 2 RuvA tetramers; dsDNA enters through RuvA and exits via RuvB. An RuvB hexamer assembles on each DNA strand where it exits the tetramer. Each RuvB hexamer is contacted by two RuvA subunits (via domain III) on 2 adjacent RuvB subunits; this complex drives branch migration. In the full resolvosome a probable DNA-RuvA(4)-RuvB(12)-RuvC(2) complex forms which resolves the HJ.</text>
</comment>
<dbReference type="GO" id="GO:0048476">
    <property type="term" value="C:Holliday junction resolvase complex"/>
    <property type="evidence" value="ECO:0007669"/>
    <property type="project" value="UniProtKB-UniRule"/>
</dbReference>
<dbReference type="OrthoDB" id="5293449at2"/>
<dbReference type="STRING" id="117157.SAMN04489717_4059"/>
<evidence type="ECO:0000313" key="10">
    <source>
        <dbReference type="Proteomes" id="UP000198983"/>
    </source>
</evidence>
<feature type="region of interest" description="Domain III" evidence="6">
    <location>
        <begin position="155"/>
        <end position="237"/>
    </location>
</feature>
<organism evidence="9 10">
    <name type="scientific">Actinopolymorpha singaporensis</name>
    <dbReference type="NCBI Taxonomy" id="117157"/>
    <lineage>
        <taxon>Bacteria</taxon>
        <taxon>Bacillati</taxon>
        <taxon>Actinomycetota</taxon>
        <taxon>Actinomycetes</taxon>
        <taxon>Propionibacteriales</taxon>
        <taxon>Actinopolymorphaceae</taxon>
        <taxon>Actinopolymorpha</taxon>
    </lineage>
</organism>
<reference evidence="9 10" key="1">
    <citation type="submission" date="2016-10" db="EMBL/GenBank/DDBJ databases">
        <authorList>
            <person name="de Groot N.N."/>
        </authorList>
    </citation>
    <scope>NUCLEOTIDE SEQUENCE [LARGE SCALE GENOMIC DNA]</scope>
    <source>
        <strain evidence="9 10">DSM 22024</strain>
    </source>
</reference>
<evidence type="ECO:0000256" key="2">
    <source>
        <dbReference type="ARBA" id="ARBA00022763"/>
    </source>
</evidence>
<dbReference type="EMBL" id="LT629732">
    <property type="protein sequence ID" value="SDS83889.1"/>
    <property type="molecule type" value="Genomic_DNA"/>
</dbReference>
<keyword evidence="9" id="KW-0378">Hydrolase</keyword>
<dbReference type="Pfam" id="PF14520">
    <property type="entry name" value="HHH_5"/>
    <property type="match status" value="1"/>
</dbReference>
<dbReference type="CDD" id="cd14332">
    <property type="entry name" value="UBA_RuvA_C"/>
    <property type="match status" value="1"/>
</dbReference>
<evidence type="ECO:0000256" key="6">
    <source>
        <dbReference type="HAMAP-Rule" id="MF_00031"/>
    </source>
</evidence>
<comment type="domain">
    <text evidence="6">Has three domains with a flexible linker between the domains II and III and assumes an 'L' shape. Domain III is highly mobile and contacts RuvB.</text>
</comment>
<dbReference type="InterPro" id="IPR010994">
    <property type="entry name" value="RuvA_2-like"/>
</dbReference>
<dbReference type="HAMAP" id="MF_00031">
    <property type="entry name" value="DNA_HJ_migration_RuvA"/>
    <property type="match status" value="1"/>
</dbReference>